<dbReference type="InterPro" id="IPR050789">
    <property type="entry name" value="Diverse_Enzym_Activities"/>
</dbReference>
<evidence type="ECO:0000313" key="3">
    <source>
        <dbReference type="EMBL" id="QHS58427.1"/>
    </source>
</evidence>
<evidence type="ECO:0000259" key="2">
    <source>
        <dbReference type="Pfam" id="PF06452"/>
    </source>
</evidence>
<dbReference type="SUPFAM" id="SSF56601">
    <property type="entry name" value="beta-lactamase/transpeptidase-like"/>
    <property type="match status" value="1"/>
</dbReference>
<dbReference type="AlphaFoldDB" id="A0A6B9Z8T9"/>
<dbReference type="RefSeq" id="WP_162330130.1">
    <property type="nucleotide sequence ID" value="NZ_CP048113.1"/>
</dbReference>
<feature type="domain" description="Carbohydrate-binding" evidence="2">
    <location>
        <begin position="49"/>
        <end position="224"/>
    </location>
</feature>
<keyword evidence="4" id="KW-1185">Reference proteome</keyword>
<dbReference type="Gene3D" id="3.40.710.10">
    <property type="entry name" value="DD-peptidase/beta-lactamase superfamily"/>
    <property type="match status" value="1"/>
</dbReference>
<dbReference type="GO" id="GO:0016052">
    <property type="term" value="P:carbohydrate catabolic process"/>
    <property type="evidence" value="ECO:0007669"/>
    <property type="project" value="InterPro"/>
</dbReference>
<gene>
    <name evidence="3" type="ORF">GWR21_02100</name>
</gene>
<dbReference type="SUPFAM" id="SSF49344">
    <property type="entry name" value="CBD9-like"/>
    <property type="match status" value="1"/>
</dbReference>
<dbReference type="KEGG" id="chih:GWR21_02100"/>
<organism evidence="3 4">
    <name type="scientific">Chitinophaga agri</name>
    <dbReference type="NCBI Taxonomy" id="2703787"/>
    <lineage>
        <taxon>Bacteria</taxon>
        <taxon>Pseudomonadati</taxon>
        <taxon>Bacteroidota</taxon>
        <taxon>Chitinophagia</taxon>
        <taxon>Chitinophagales</taxon>
        <taxon>Chitinophagaceae</taxon>
        <taxon>Chitinophaga</taxon>
    </lineage>
</organism>
<dbReference type="EMBL" id="CP048113">
    <property type="protein sequence ID" value="QHS58427.1"/>
    <property type="molecule type" value="Genomic_DNA"/>
</dbReference>
<sequence>MPVPSFKAICLLVSGILFQLQLSAHNGSIAYAYPLGKIKVDGDLSDWPRDAIRYKIAVHPSDTRPKNDADLSGFFQLGYNENNQSLYLAFTITDDDFIEDTSANVRWNTQDGLELSIDARHLITGSGVASFMYSQKLRNTNNAFYDPFASKATWEMMEVAMIRRGNTRYYEWRIRLGDQLAVGKSIGLDFHVFDKDKDGSFSWSAWGQGGSKYVNPNSLGDVLLLPAGAKLATISGKLRWDKTSATRLPGRIRLDNPGKPGLWLTAMVDSLGNYTTLVPAGKYMLTLADTYYHPDKQLYAAKEETPVTVVVKSGQQVTAKDVVLSNTPMPDMIPDSGLLLADFTAGSAAQTDRFIETYRQYYGIPGVSLALIKDGKLVYHKTYGVTNTMTGQKVTDSTLFEAASITKPVFALAVEKLAERGVIDLDKPLYLYLPYKDIEYDERYKLITARHVLTHRTGFPNWRWINDNGKLDLKFTPGTSFGYSGEGFEYLKMVVEKITGKKVEQVLEEEVIQPVGLYHTFFSKNDSLQRVVAFGHINKLPNNNDLPENPGMAYSMHTEAAIFTRFMLYLMEQKGLKASTYDTIFSKHSDYPFDDSDRPKVPTYMGMSLEIRETPYGKTFGHGGNNGDFKCQFEVYKDMKMGYAIFTNSDTSDELLDNMRKFLVEGKD</sequence>
<evidence type="ECO:0000313" key="4">
    <source>
        <dbReference type="Proteomes" id="UP000476411"/>
    </source>
</evidence>
<evidence type="ECO:0000259" key="1">
    <source>
        <dbReference type="Pfam" id="PF00144"/>
    </source>
</evidence>
<dbReference type="InterPro" id="IPR010502">
    <property type="entry name" value="Carb-bd_dom_fam9"/>
</dbReference>
<dbReference type="InterPro" id="IPR012338">
    <property type="entry name" value="Beta-lactam/transpept-like"/>
</dbReference>
<protein>
    <submittedName>
        <fullName evidence="3">Serine hydrolase</fullName>
    </submittedName>
</protein>
<dbReference type="Pfam" id="PF06452">
    <property type="entry name" value="CBM9_1"/>
    <property type="match status" value="1"/>
</dbReference>
<dbReference type="PANTHER" id="PTHR43283">
    <property type="entry name" value="BETA-LACTAMASE-RELATED"/>
    <property type="match status" value="1"/>
</dbReference>
<dbReference type="Proteomes" id="UP000476411">
    <property type="component" value="Chromosome"/>
</dbReference>
<feature type="domain" description="Beta-lactamase-related" evidence="1">
    <location>
        <begin position="352"/>
        <end position="661"/>
    </location>
</feature>
<dbReference type="Pfam" id="PF00144">
    <property type="entry name" value="Beta-lactamase"/>
    <property type="match status" value="1"/>
</dbReference>
<accession>A0A6B9Z8T9</accession>
<dbReference type="PANTHER" id="PTHR43283:SF18">
    <property type="match status" value="1"/>
</dbReference>
<dbReference type="GO" id="GO:0004553">
    <property type="term" value="F:hydrolase activity, hydrolyzing O-glycosyl compounds"/>
    <property type="evidence" value="ECO:0007669"/>
    <property type="project" value="InterPro"/>
</dbReference>
<dbReference type="GO" id="GO:0030246">
    <property type="term" value="F:carbohydrate binding"/>
    <property type="evidence" value="ECO:0007669"/>
    <property type="project" value="InterPro"/>
</dbReference>
<dbReference type="InterPro" id="IPR001466">
    <property type="entry name" value="Beta-lactam-related"/>
</dbReference>
<dbReference type="Gene3D" id="2.60.40.1190">
    <property type="match status" value="1"/>
</dbReference>
<reference evidence="3 4" key="1">
    <citation type="submission" date="2020-01" db="EMBL/GenBank/DDBJ databases">
        <title>Complete genome sequence of Chitinophaga sp. H33E-04 isolated from quinoa roots.</title>
        <authorList>
            <person name="Weon H.-Y."/>
            <person name="Lee S.A."/>
        </authorList>
    </citation>
    <scope>NUCLEOTIDE SEQUENCE [LARGE SCALE GENOMIC DNA]</scope>
    <source>
        <strain evidence="3 4">H33E-04</strain>
    </source>
</reference>
<name>A0A6B9Z8T9_9BACT</name>
<keyword evidence="3" id="KW-0378">Hydrolase</keyword>
<proteinExistence type="predicted"/>